<dbReference type="EMBL" id="JARBHB010000009">
    <property type="protein sequence ID" value="KAJ8874937.1"/>
    <property type="molecule type" value="Genomic_DNA"/>
</dbReference>
<organism evidence="2 3">
    <name type="scientific">Dryococelus australis</name>
    <dbReference type="NCBI Taxonomy" id="614101"/>
    <lineage>
        <taxon>Eukaryota</taxon>
        <taxon>Metazoa</taxon>
        <taxon>Ecdysozoa</taxon>
        <taxon>Arthropoda</taxon>
        <taxon>Hexapoda</taxon>
        <taxon>Insecta</taxon>
        <taxon>Pterygota</taxon>
        <taxon>Neoptera</taxon>
        <taxon>Polyneoptera</taxon>
        <taxon>Phasmatodea</taxon>
        <taxon>Verophasmatodea</taxon>
        <taxon>Anareolatae</taxon>
        <taxon>Phasmatidae</taxon>
        <taxon>Eurycanthinae</taxon>
        <taxon>Dryococelus</taxon>
    </lineage>
</organism>
<comment type="caution">
    <text evidence="2">The sequence shown here is derived from an EMBL/GenBank/DDBJ whole genome shotgun (WGS) entry which is preliminary data.</text>
</comment>
<proteinExistence type="predicted"/>
<accession>A0ABQ9GSB7</accession>
<protein>
    <submittedName>
        <fullName evidence="2">Uncharacterized protein</fullName>
    </submittedName>
</protein>
<keyword evidence="3" id="KW-1185">Reference proteome</keyword>
<dbReference type="Proteomes" id="UP001159363">
    <property type="component" value="Chromosome 8"/>
</dbReference>
<name>A0ABQ9GSB7_9NEOP</name>
<sequence length="579" mass="63724">MKVERGEYGASPECEGTNAALSGTTPTSVNPEATPQKIEHSSPFARRRWLDCSPPTKANRVQSPAQSPRVSQVEIVPDDAAGRRVFSGISRFPRLCIPVLLLSHTHSALAGSQDLVVKGRPYLATQLNEQPRCAGPLASCFTLKRIVLTSSGRTANQVVILRGSEMRPTPYFCEMGCSCLQLTQSRRGPCEMFATCYYIKPWRGSDARELKVLISARLGSSERGSRSHVPRIMLPEGRGRRMNYSPVSIQDNLHTPAAKECQYVASRKDTSTRTLRELNQLSAVSPRGGRISHTEKAVCLQPNTEARGCGPGPSAIMHDRCFRNDDQPLATTPTELGHGRNGVAVSLMCGYLLFDWLREALESSHVSDWLLRAVKLTILAGLLAGKKVARHSLQYRAHVLFRVALNNVEGETEVNMEHHRNAKIGEGAGDPRENPPTRFPRAKTRESNEVHPGGEASALPTAPPRPVGNTVLRRCHRADDHTETKLRRGSYDADARRSDTLLGSDVIFVGRAAASCRFASGNCRGTTWFPRGPQQPERSQPQMTGNPRYGKWIDTNTGKVCAFKVKKRESDKGDTNTHP</sequence>
<evidence type="ECO:0000256" key="1">
    <source>
        <dbReference type="SAM" id="MobiDB-lite"/>
    </source>
</evidence>
<evidence type="ECO:0000313" key="2">
    <source>
        <dbReference type="EMBL" id="KAJ8874937.1"/>
    </source>
</evidence>
<evidence type="ECO:0000313" key="3">
    <source>
        <dbReference type="Proteomes" id="UP001159363"/>
    </source>
</evidence>
<feature type="compositionally biased region" description="Polar residues" evidence="1">
    <location>
        <begin position="19"/>
        <end position="33"/>
    </location>
</feature>
<feature type="region of interest" description="Disordered" evidence="1">
    <location>
        <begin position="422"/>
        <end position="469"/>
    </location>
</feature>
<gene>
    <name evidence="2" type="ORF">PR048_022827</name>
</gene>
<feature type="region of interest" description="Disordered" evidence="1">
    <location>
        <begin position="1"/>
        <end position="45"/>
    </location>
</feature>
<reference evidence="2 3" key="1">
    <citation type="submission" date="2023-02" db="EMBL/GenBank/DDBJ databases">
        <title>LHISI_Scaffold_Assembly.</title>
        <authorList>
            <person name="Stuart O.P."/>
            <person name="Cleave R."/>
            <person name="Magrath M.J.L."/>
            <person name="Mikheyev A.S."/>
        </authorList>
    </citation>
    <scope>NUCLEOTIDE SEQUENCE [LARGE SCALE GENOMIC DNA]</scope>
    <source>
        <strain evidence="2">Daus_M_001</strain>
        <tissue evidence="2">Leg muscle</tissue>
    </source>
</reference>
<feature type="region of interest" description="Disordered" evidence="1">
    <location>
        <begin position="527"/>
        <end position="552"/>
    </location>
</feature>
<feature type="compositionally biased region" description="Polar residues" evidence="1">
    <location>
        <begin position="536"/>
        <end position="545"/>
    </location>
</feature>